<dbReference type="PANTHER" id="PTHR11240:SF22">
    <property type="entry name" value="RIBONUCLEASE T2"/>
    <property type="match status" value="1"/>
</dbReference>
<name>A0A9P8RPB6_9PEZI</name>
<dbReference type="PROSITE" id="PS50011">
    <property type="entry name" value="PROTEIN_KINASE_DOM"/>
    <property type="match status" value="1"/>
</dbReference>
<evidence type="ECO:0000256" key="1">
    <source>
        <dbReference type="ARBA" id="ARBA00007469"/>
    </source>
</evidence>
<dbReference type="SUPFAM" id="SSF56112">
    <property type="entry name" value="Protein kinase-like (PK-like)"/>
    <property type="match status" value="1"/>
</dbReference>
<dbReference type="InterPro" id="IPR001568">
    <property type="entry name" value="RNase_T2-like"/>
</dbReference>
<evidence type="ECO:0000256" key="4">
    <source>
        <dbReference type="RuleBase" id="RU004328"/>
    </source>
</evidence>
<dbReference type="InterPro" id="IPR036430">
    <property type="entry name" value="RNase_T2-like_sf"/>
</dbReference>
<dbReference type="SMART" id="SM00220">
    <property type="entry name" value="S_TKc"/>
    <property type="match status" value="1"/>
</dbReference>
<keyword evidence="3" id="KW-0540">Nuclease</keyword>
<dbReference type="PROSITE" id="PS00531">
    <property type="entry name" value="RNASE_T2_2"/>
    <property type="match status" value="1"/>
</dbReference>
<dbReference type="Gene3D" id="3.90.730.10">
    <property type="entry name" value="Ribonuclease T2-like"/>
    <property type="match status" value="1"/>
</dbReference>
<feature type="region of interest" description="Disordered" evidence="5">
    <location>
        <begin position="1"/>
        <end position="24"/>
    </location>
</feature>
<dbReference type="GO" id="GO:0033897">
    <property type="term" value="F:ribonuclease T2 activity"/>
    <property type="evidence" value="ECO:0007669"/>
    <property type="project" value="UniProtKB-EC"/>
</dbReference>
<dbReference type="PANTHER" id="PTHR11240">
    <property type="entry name" value="RIBONUCLEASE T2"/>
    <property type="match status" value="1"/>
</dbReference>
<comment type="caution">
    <text evidence="7">The sequence shown here is derived from an EMBL/GenBank/DDBJ whole genome shotgun (WGS) entry which is preliminary data.</text>
</comment>
<dbReference type="InterPro" id="IPR000719">
    <property type="entry name" value="Prot_kinase_dom"/>
</dbReference>
<dbReference type="GO" id="GO:0004672">
    <property type="term" value="F:protein kinase activity"/>
    <property type="evidence" value="ECO:0007669"/>
    <property type="project" value="InterPro"/>
</dbReference>
<dbReference type="InterPro" id="IPR008271">
    <property type="entry name" value="Ser/Thr_kinase_AS"/>
</dbReference>
<keyword evidence="3" id="KW-0378">Hydrolase</keyword>
<dbReference type="EMBL" id="JAGHQM010000665">
    <property type="protein sequence ID" value="KAH0559147.1"/>
    <property type="molecule type" value="Genomic_DNA"/>
</dbReference>
<dbReference type="AlphaFoldDB" id="A0A9P8RPB6"/>
<comment type="similarity">
    <text evidence="1 4">Belongs to the RNase T2 family.</text>
</comment>
<dbReference type="InterPro" id="IPR033130">
    <property type="entry name" value="RNase_T2_His_AS_2"/>
</dbReference>
<dbReference type="CDD" id="cd00180">
    <property type="entry name" value="PKc"/>
    <property type="match status" value="1"/>
</dbReference>
<dbReference type="Pfam" id="PF00069">
    <property type="entry name" value="Pkinase"/>
    <property type="match status" value="1"/>
</dbReference>
<dbReference type="GO" id="GO:0005524">
    <property type="term" value="F:ATP binding"/>
    <property type="evidence" value="ECO:0007669"/>
    <property type="project" value="InterPro"/>
</dbReference>
<dbReference type="GO" id="GO:0006401">
    <property type="term" value="P:RNA catabolic process"/>
    <property type="evidence" value="ECO:0007669"/>
    <property type="project" value="TreeGrafter"/>
</dbReference>
<evidence type="ECO:0000256" key="5">
    <source>
        <dbReference type="SAM" id="MobiDB-lite"/>
    </source>
</evidence>
<dbReference type="GO" id="GO:0005576">
    <property type="term" value="C:extracellular region"/>
    <property type="evidence" value="ECO:0007669"/>
    <property type="project" value="TreeGrafter"/>
</dbReference>
<feature type="domain" description="Protein kinase" evidence="6">
    <location>
        <begin position="368"/>
        <end position="607"/>
    </location>
</feature>
<dbReference type="Pfam" id="PF00445">
    <property type="entry name" value="Ribonuclease_T2"/>
    <property type="match status" value="1"/>
</dbReference>
<evidence type="ECO:0000313" key="7">
    <source>
        <dbReference type="EMBL" id="KAH0559147.1"/>
    </source>
</evidence>
<proteinExistence type="inferred from homology"/>
<dbReference type="SUPFAM" id="SSF55895">
    <property type="entry name" value="Ribonuclease Rh-like"/>
    <property type="match status" value="1"/>
</dbReference>
<sequence>MARLPRTNAAALTPRGSCSRHSSGTRTLRWDRMIHGQSMDYVSCDPSRQGYDVREILGDYGREDLVNFMEEFMRPNRGSVDSFWSHEWSKHGTCVSTLDPKCYGRDYKDGEEVPVYFQKIVDLYKGLDTYEALAAAGITPSRSRKYTYNDAENAIKRKTGFRATLLCERGELRQVYYHFNVKGTFQDGSFVQTNPGLEFPLPISEAHESGRTREISALLGILEEEPWHGLDAMTSPQPPDRLEGSKPFKLDYNLTQASHRSLANSASAQSSYHSARVSSLYSGPYYSAKASSCESADFVSVHSDPHSLSVTRSLPTGRVAEGTSNSEYGTLVKERGLLLPKEKELNWSGRDAGAGQHVEFGPNDLIPLEALHLLGQTLTAKVEKVRCMRILLARKSMKCNHRLKLSEAINEVEHLQNLRHAHIIQLIGSYVQGKTFAILLYPVANYNLSEFMDDIARALTIQSINVRDFLAILSLGRFFSCLLHALHFVHKNTIKHMDVKPGNILVKEHRRYDFGYQVYIADFGISRSFSEFDHSQTDSDTARSPIYCAPEVYQCAKRGRSADIFSMGVGTSTGRFGAATIICSATDIGAATCSLTKVRIMQVSRLD</sequence>
<keyword evidence="8" id="KW-1185">Reference proteome</keyword>
<evidence type="ECO:0000313" key="8">
    <source>
        <dbReference type="Proteomes" id="UP000750711"/>
    </source>
</evidence>
<gene>
    <name evidence="7" type="ORF">GP486_004316</name>
</gene>
<protein>
    <recommendedName>
        <fullName evidence="2">ribonuclease T2</fullName>
        <ecNumber evidence="2">4.6.1.19</ecNumber>
    </recommendedName>
</protein>
<organism evidence="7 8">
    <name type="scientific">Trichoglossum hirsutum</name>
    <dbReference type="NCBI Taxonomy" id="265104"/>
    <lineage>
        <taxon>Eukaryota</taxon>
        <taxon>Fungi</taxon>
        <taxon>Dikarya</taxon>
        <taxon>Ascomycota</taxon>
        <taxon>Pezizomycotina</taxon>
        <taxon>Geoglossomycetes</taxon>
        <taxon>Geoglossales</taxon>
        <taxon>Geoglossaceae</taxon>
        <taxon>Trichoglossum</taxon>
    </lineage>
</organism>
<keyword evidence="3" id="KW-0255">Endonuclease</keyword>
<evidence type="ECO:0000256" key="2">
    <source>
        <dbReference type="ARBA" id="ARBA00012571"/>
    </source>
</evidence>
<dbReference type="GO" id="GO:0003723">
    <property type="term" value="F:RNA binding"/>
    <property type="evidence" value="ECO:0007669"/>
    <property type="project" value="InterPro"/>
</dbReference>
<accession>A0A9P8RPB6</accession>
<reference evidence="7" key="1">
    <citation type="submission" date="2021-03" db="EMBL/GenBank/DDBJ databases">
        <title>Comparative genomics and phylogenomic investigation of the class Geoglossomycetes provide insights into ecological specialization and systematics.</title>
        <authorList>
            <person name="Melie T."/>
            <person name="Pirro S."/>
            <person name="Miller A.N."/>
            <person name="Quandt A."/>
        </authorList>
    </citation>
    <scope>NUCLEOTIDE SEQUENCE</scope>
    <source>
        <strain evidence="7">CAQ_001_2017</strain>
    </source>
</reference>
<dbReference type="PROSITE" id="PS00108">
    <property type="entry name" value="PROTEIN_KINASE_ST"/>
    <property type="match status" value="1"/>
</dbReference>
<dbReference type="InterPro" id="IPR011009">
    <property type="entry name" value="Kinase-like_dom_sf"/>
</dbReference>
<dbReference type="Proteomes" id="UP000750711">
    <property type="component" value="Unassembled WGS sequence"/>
</dbReference>
<dbReference type="Gene3D" id="1.10.510.10">
    <property type="entry name" value="Transferase(Phosphotransferase) domain 1"/>
    <property type="match status" value="1"/>
</dbReference>
<dbReference type="EC" id="4.6.1.19" evidence="2"/>
<evidence type="ECO:0000256" key="3">
    <source>
        <dbReference type="ARBA" id="ARBA00022759"/>
    </source>
</evidence>
<evidence type="ECO:0000259" key="6">
    <source>
        <dbReference type="PROSITE" id="PS50011"/>
    </source>
</evidence>